<comment type="caution">
    <text evidence="3">The sequence shown here is derived from an EMBL/GenBank/DDBJ whole genome shotgun (WGS) entry which is preliminary data.</text>
</comment>
<evidence type="ECO:0000256" key="1">
    <source>
        <dbReference type="SAM" id="MobiDB-lite"/>
    </source>
</evidence>
<keyword evidence="2" id="KW-0732">Signal</keyword>
<dbReference type="Proteomes" id="UP000266841">
    <property type="component" value="Unassembled WGS sequence"/>
</dbReference>
<organism evidence="3 4">
    <name type="scientific">Thalassiosira oceanica</name>
    <name type="common">Marine diatom</name>
    <dbReference type="NCBI Taxonomy" id="159749"/>
    <lineage>
        <taxon>Eukaryota</taxon>
        <taxon>Sar</taxon>
        <taxon>Stramenopiles</taxon>
        <taxon>Ochrophyta</taxon>
        <taxon>Bacillariophyta</taxon>
        <taxon>Coscinodiscophyceae</taxon>
        <taxon>Thalassiosirophycidae</taxon>
        <taxon>Thalassiosirales</taxon>
        <taxon>Thalassiosiraceae</taxon>
        <taxon>Thalassiosira</taxon>
    </lineage>
</organism>
<evidence type="ECO:0000313" key="3">
    <source>
        <dbReference type="EMBL" id="EJK61287.1"/>
    </source>
</evidence>
<feature type="region of interest" description="Disordered" evidence="1">
    <location>
        <begin position="150"/>
        <end position="170"/>
    </location>
</feature>
<gene>
    <name evidence="3" type="ORF">THAOC_18258</name>
</gene>
<dbReference type="EMBL" id="AGNL01020198">
    <property type="protein sequence ID" value="EJK61287.1"/>
    <property type="molecule type" value="Genomic_DNA"/>
</dbReference>
<feature type="non-terminal residue" evidence="3">
    <location>
        <position position="355"/>
    </location>
</feature>
<accession>K0SSN9</accession>
<feature type="compositionally biased region" description="Basic residues" evidence="1">
    <location>
        <begin position="157"/>
        <end position="170"/>
    </location>
</feature>
<keyword evidence="4" id="KW-1185">Reference proteome</keyword>
<name>K0SSN9_THAOC</name>
<protein>
    <submittedName>
        <fullName evidence="3">Uncharacterized protein</fullName>
    </submittedName>
</protein>
<feature type="signal peptide" evidence="2">
    <location>
        <begin position="1"/>
        <end position="16"/>
    </location>
</feature>
<evidence type="ECO:0000256" key="2">
    <source>
        <dbReference type="SAM" id="SignalP"/>
    </source>
</evidence>
<dbReference type="AlphaFoldDB" id="K0SSN9"/>
<feature type="chain" id="PRO_5003838017" evidence="2">
    <location>
        <begin position="17"/>
        <end position="355"/>
    </location>
</feature>
<proteinExistence type="predicted"/>
<evidence type="ECO:0000313" key="4">
    <source>
        <dbReference type="Proteomes" id="UP000266841"/>
    </source>
</evidence>
<reference evidence="3 4" key="1">
    <citation type="journal article" date="2012" name="Genome Biol.">
        <title>Genome and low-iron response of an oceanic diatom adapted to chronic iron limitation.</title>
        <authorList>
            <person name="Lommer M."/>
            <person name="Specht M."/>
            <person name="Roy A.S."/>
            <person name="Kraemer L."/>
            <person name="Andreson R."/>
            <person name="Gutowska M.A."/>
            <person name="Wolf J."/>
            <person name="Bergner S.V."/>
            <person name="Schilhabel M.B."/>
            <person name="Klostermeier U.C."/>
            <person name="Beiko R.G."/>
            <person name="Rosenstiel P."/>
            <person name="Hippler M."/>
            <person name="Laroche J."/>
        </authorList>
    </citation>
    <scope>NUCLEOTIDE SEQUENCE [LARGE SCALE GENOMIC DNA]</scope>
    <source>
        <strain evidence="3 4">CCMP1005</strain>
    </source>
</reference>
<sequence length="355" mass="40370">MQILSVIVFIYAAALALMPTALSTLRLDDAIVDDGYAHLQEDVYQASEDGSFAGEKKHMTKKDVQFVATKLKHETAARLRNAMDFLTEACDVISDSNSTKAARAKKVKQMQQFIVPLLELSSNIIDKAATRDNLRQGRDLRYCNEPDCEEDDDRASRLHQSHRQAPRRAGRHERLLVPRNRQVGCEAGEGGDRRGFRVRLWSPKTCKQRWRRGHGQLDAGDERPEKNAIIDFLSVLPEVATQACKPKNIKRGFIAAGIIDEKTGRFPVFNRILGTCRRNPSKIEYANIVQYFPTYLNMVQENGRIDKEAFDWWGVACDRNSDGSEYLRNATISQESQQGSKCLMHSVQVDLWKQR</sequence>